<dbReference type="Pfam" id="PF00263">
    <property type="entry name" value="Secretin"/>
    <property type="match status" value="1"/>
</dbReference>
<evidence type="ECO:0000256" key="2">
    <source>
        <dbReference type="ARBA" id="ARBA00022448"/>
    </source>
</evidence>
<sequence>MPSHPQKRAGRRVLTHLTRSLALPALALALGGCAAQLAYRDGRDLVEHDQVEAGLRRLQDAIAAEPGNAQYHAAYLQARDRATARYLEQAERALAAGQYPAAEQGFQRVLALDVANERARAGLRALDAAQRQDKLLASAREHAGKGEYELASQQLNAILTETPTNEAARQLLREVQAKLAPPVAESGLAKAFRQPISIEFRDAPLKQVFEVIARRSGLNFVFDKDVKTDQRASIFLKNSTVESAIYFLLMTNQLERQVMDGNTILIYPNVAAKQKEYQEMVVKTFYLANAEAKLVANTLKTILKSRDVVVDEKLNLLIVRDTPEAIRLAERLVALQDTPEAEVMLEVEILEVKRTRLMELGVAWPAGVSLTPLSTSGGTGLTIRDLNNLNQRSIGVTGVGGTFNATINASKTDGDANLLANPRIRVRNKEKAKIVIGDKVPVITTTISPGAGGFATESVSYVDVGLTLNAEPTIYLNNEVGIRVQLEVSNLVNQIQTKSGTTAYQIGTRQASTMLQLKDGENQVLAGLINSEERSTGSHVPGIGDLPLLGRLFGSNRDDNQKTEIVLSITPHLIRNVQRPEAQLSEFSAGTEANFRRRPDLAARPAAQLPPPAGARPALPAPAAPQAGVANMTTPPPAPAAAPQADATPLSPPPSQVQPGPLPPSAVQPAPVAIPVAVPAAVPTPETAPPVEPAHAQGQ</sequence>
<organism evidence="11 12">
    <name type="scientific">Rugamonas fusca</name>
    <dbReference type="NCBI Taxonomy" id="2758568"/>
    <lineage>
        <taxon>Bacteria</taxon>
        <taxon>Pseudomonadati</taxon>
        <taxon>Pseudomonadota</taxon>
        <taxon>Betaproteobacteria</taxon>
        <taxon>Burkholderiales</taxon>
        <taxon>Oxalobacteraceae</taxon>
        <taxon>Telluria group</taxon>
        <taxon>Rugamonas</taxon>
    </lineage>
</organism>
<dbReference type="InterPro" id="IPR004846">
    <property type="entry name" value="T2SS/T3SS_dom"/>
</dbReference>
<gene>
    <name evidence="11" type="ORF">H3H36_19855</name>
</gene>
<evidence type="ECO:0000256" key="7">
    <source>
        <dbReference type="RuleBase" id="RU004004"/>
    </source>
</evidence>
<comment type="similarity">
    <text evidence="6">Belongs to the bacterial secretin family.</text>
</comment>
<dbReference type="InterPro" id="IPR011990">
    <property type="entry name" value="TPR-like_helical_dom_sf"/>
</dbReference>
<dbReference type="SMART" id="SM00965">
    <property type="entry name" value="STN"/>
    <property type="match status" value="1"/>
</dbReference>
<keyword evidence="12" id="KW-1185">Reference proteome</keyword>
<dbReference type="InterPro" id="IPR038591">
    <property type="entry name" value="NolW-like_sf"/>
</dbReference>
<dbReference type="InterPro" id="IPR005644">
    <property type="entry name" value="NolW-like"/>
</dbReference>
<evidence type="ECO:0000256" key="5">
    <source>
        <dbReference type="ARBA" id="ARBA00023237"/>
    </source>
</evidence>
<feature type="compositionally biased region" description="Pro residues" evidence="8">
    <location>
        <begin position="608"/>
        <end position="623"/>
    </location>
</feature>
<dbReference type="InterPro" id="IPR001775">
    <property type="entry name" value="GspD/PilQ"/>
</dbReference>
<dbReference type="GO" id="GO:0015627">
    <property type="term" value="C:type II protein secretion system complex"/>
    <property type="evidence" value="ECO:0007669"/>
    <property type="project" value="TreeGrafter"/>
</dbReference>
<dbReference type="PRINTS" id="PR00811">
    <property type="entry name" value="BCTERIALGSPD"/>
</dbReference>
<protein>
    <submittedName>
        <fullName evidence="11">General secretion pathway protein GspD</fullName>
    </submittedName>
</protein>
<name>A0A7W2EKV0_9BURK</name>
<keyword evidence="5" id="KW-0998">Cell outer membrane</keyword>
<feature type="chain" id="PRO_5031447585" evidence="9">
    <location>
        <begin position="35"/>
        <end position="699"/>
    </location>
</feature>
<evidence type="ECO:0000256" key="4">
    <source>
        <dbReference type="ARBA" id="ARBA00023136"/>
    </source>
</evidence>
<comment type="caution">
    <text evidence="11">The sequence shown here is derived from an EMBL/GenBank/DDBJ whole genome shotgun (WGS) entry which is preliminary data.</text>
</comment>
<keyword evidence="2 7" id="KW-0813">Transport</keyword>
<dbReference type="AlphaFoldDB" id="A0A7W2EKV0"/>
<dbReference type="InterPro" id="IPR050810">
    <property type="entry name" value="Bact_Secretion_Sys_Channel"/>
</dbReference>
<dbReference type="Pfam" id="PF03958">
    <property type="entry name" value="Secretin_N"/>
    <property type="match status" value="1"/>
</dbReference>
<evidence type="ECO:0000256" key="1">
    <source>
        <dbReference type="ARBA" id="ARBA00004370"/>
    </source>
</evidence>
<dbReference type="EMBL" id="JACEZS010000019">
    <property type="protein sequence ID" value="MBA5607615.1"/>
    <property type="molecule type" value="Genomic_DNA"/>
</dbReference>
<keyword evidence="4" id="KW-0472">Membrane</keyword>
<evidence type="ECO:0000256" key="9">
    <source>
        <dbReference type="SAM" id="SignalP"/>
    </source>
</evidence>
<evidence type="ECO:0000256" key="3">
    <source>
        <dbReference type="ARBA" id="ARBA00022729"/>
    </source>
</evidence>
<dbReference type="Proteomes" id="UP000566711">
    <property type="component" value="Unassembled WGS sequence"/>
</dbReference>
<dbReference type="InterPro" id="IPR011662">
    <property type="entry name" value="Secretin/TonB_short_N"/>
</dbReference>
<keyword evidence="3 9" id="KW-0732">Signal</keyword>
<dbReference type="RefSeq" id="WP_182219814.1">
    <property type="nucleotide sequence ID" value="NZ_JACEZS010000019.1"/>
</dbReference>
<proteinExistence type="inferred from homology"/>
<evidence type="ECO:0000259" key="10">
    <source>
        <dbReference type="SMART" id="SM00965"/>
    </source>
</evidence>
<evidence type="ECO:0000313" key="12">
    <source>
        <dbReference type="Proteomes" id="UP000566711"/>
    </source>
</evidence>
<dbReference type="Gene3D" id="1.25.40.10">
    <property type="entry name" value="Tetratricopeptide repeat domain"/>
    <property type="match status" value="1"/>
</dbReference>
<accession>A0A7W2EKV0</accession>
<feature type="compositionally biased region" description="Pro residues" evidence="8">
    <location>
        <begin position="650"/>
        <end position="666"/>
    </location>
</feature>
<dbReference type="GO" id="GO:0009279">
    <property type="term" value="C:cell outer membrane"/>
    <property type="evidence" value="ECO:0007669"/>
    <property type="project" value="UniProtKB-SubCell"/>
</dbReference>
<evidence type="ECO:0000256" key="6">
    <source>
        <dbReference type="RuleBase" id="RU004003"/>
    </source>
</evidence>
<feature type="region of interest" description="Disordered" evidence="8">
    <location>
        <begin position="605"/>
        <end position="669"/>
    </location>
</feature>
<dbReference type="Gene3D" id="3.30.1370.130">
    <property type="match status" value="1"/>
</dbReference>
<reference evidence="11 12" key="1">
    <citation type="submission" date="2020-07" db="EMBL/GenBank/DDBJ databases">
        <title>Novel species isolated from subtropical streams in China.</title>
        <authorList>
            <person name="Lu H."/>
        </authorList>
    </citation>
    <scope>NUCLEOTIDE SEQUENCE [LARGE SCALE GENOMIC DNA]</scope>
    <source>
        <strain evidence="11 12">FT3S</strain>
    </source>
</reference>
<evidence type="ECO:0000256" key="8">
    <source>
        <dbReference type="SAM" id="MobiDB-lite"/>
    </source>
</evidence>
<evidence type="ECO:0000313" key="11">
    <source>
        <dbReference type="EMBL" id="MBA5607615.1"/>
    </source>
</evidence>
<dbReference type="PANTHER" id="PTHR30332:SF17">
    <property type="entry name" value="TYPE IV PILIATION SYSTEM PROTEIN DR_0774-RELATED"/>
    <property type="match status" value="1"/>
</dbReference>
<dbReference type="PANTHER" id="PTHR30332">
    <property type="entry name" value="PROBABLE GENERAL SECRETION PATHWAY PROTEIN D"/>
    <property type="match status" value="1"/>
</dbReference>
<feature type="signal peptide" evidence="9">
    <location>
        <begin position="1"/>
        <end position="34"/>
    </location>
</feature>
<feature type="domain" description="Secretin/TonB short N-terminal" evidence="10">
    <location>
        <begin position="218"/>
        <end position="269"/>
    </location>
</feature>
<dbReference type="GO" id="GO:0009306">
    <property type="term" value="P:protein secretion"/>
    <property type="evidence" value="ECO:0007669"/>
    <property type="project" value="InterPro"/>
</dbReference>
<comment type="subcellular location">
    <subcellularLocation>
        <location evidence="7">Cell outer membrane</location>
    </subcellularLocation>
    <subcellularLocation>
        <location evidence="1">Membrane</location>
    </subcellularLocation>
</comment>
<dbReference type="Gene3D" id="3.30.1370.120">
    <property type="match status" value="1"/>
</dbReference>
<dbReference type="PROSITE" id="PS51257">
    <property type="entry name" value="PROKAR_LIPOPROTEIN"/>
    <property type="match status" value="1"/>
</dbReference>